<dbReference type="SUPFAM" id="SSF53448">
    <property type="entry name" value="Nucleotide-diphospho-sugar transferases"/>
    <property type="match status" value="1"/>
</dbReference>
<feature type="domain" description="Glycosyltransferase 2-like" evidence="2">
    <location>
        <begin position="10"/>
        <end position="170"/>
    </location>
</feature>
<reference evidence="3 4" key="1">
    <citation type="submission" date="2017-06" db="EMBL/GenBank/DDBJ databases">
        <authorList>
            <person name="Kim H.J."/>
            <person name="Triplett B.A."/>
        </authorList>
    </citation>
    <scope>NUCLEOTIDE SEQUENCE [LARGE SCALE GENOMIC DNA]</scope>
    <source>
        <strain evidence="3 4">DSM 8800</strain>
    </source>
</reference>
<dbReference type="RefSeq" id="WP_089383182.1">
    <property type="nucleotide sequence ID" value="NZ_FZNQ01000001.1"/>
</dbReference>
<dbReference type="Pfam" id="PF00535">
    <property type="entry name" value="Glycos_transf_2"/>
    <property type="match status" value="1"/>
</dbReference>
<evidence type="ECO:0000259" key="2">
    <source>
        <dbReference type="Pfam" id="PF00535"/>
    </source>
</evidence>
<dbReference type="InterPro" id="IPR001173">
    <property type="entry name" value="Glyco_trans_2-like"/>
</dbReference>
<feature type="region of interest" description="Disordered" evidence="1">
    <location>
        <begin position="235"/>
        <end position="257"/>
    </location>
</feature>
<dbReference type="AlphaFoldDB" id="A0A238UPC9"/>
<dbReference type="PANTHER" id="PTHR43685">
    <property type="entry name" value="GLYCOSYLTRANSFERASE"/>
    <property type="match status" value="1"/>
</dbReference>
<keyword evidence="4" id="KW-1185">Reference proteome</keyword>
<organism evidence="3 4">
    <name type="scientific">Halorubrum vacuolatum</name>
    <name type="common">Natronobacterium vacuolatum</name>
    <dbReference type="NCBI Taxonomy" id="63740"/>
    <lineage>
        <taxon>Archaea</taxon>
        <taxon>Methanobacteriati</taxon>
        <taxon>Methanobacteriota</taxon>
        <taxon>Stenosarchaea group</taxon>
        <taxon>Halobacteria</taxon>
        <taxon>Halobacteriales</taxon>
        <taxon>Haloferacaceae</taxon>
        <taxon>Halorubrum</taxon>
    </lineage>
</organism>
<name>A0A238UPC9_HALVU</name>
<dbReference type="Proteomes" id="UP000198397">
    <property type="component" value="Unassembled WGS sequence"/>
</dbReference>
<dbReference type="InterPro" id="IPR050834">
    <property type="entry name" value="Glycosyltransf_2"/>
</dbReference>
<evidence type="ECO:0000313" key="3">
    <source>
        <dbReference type="EMBL" id="SNR23956.1"/>
    </source>
</evidence>
<evidence type="ECO:0000256" key="1">
    <source>
        <dbReference type="SAM" id="MobiDB-lite"/>
    </source>
</evidence>
<dbReference type="GO" id="GO:0016740">
    <property type="term" value="F:transferase activity"/>
    <property type="evidence" value="ECO:0007669"/>
    <property type="project" value="UniProtKB-KW"/>
</dbReference>
<dbReference type="InterPro" id="IPR029044">
    <property type="entry name" value="Nucleotide-diphossugar_trans"/>
</dbReference>
<dbReference type="PANTHER" id="PTHR43685:SF2">
    <property type="entry name" value="GLYCOSYLTRANSFERASE 2-LIKE DOMAIN-CONTAINING PROTEIN"/>
    <property type="match status" value="1"/>
</dbReference>
<protein>
    <submittedName>
        <fullName evidence="3">Glycosyl transferase family 2</fullName>
    </submittedName>
</protein>
<evidence type="ECO:0000313" key="4">
    <source>
        <dbReference type="Proteomes" id="UP000198397"/>
    </source>
</evidence>
<dbReference type="Gene3D" id="3.90.550.10">
    <property type="entry name" value="Spore Coat Polysaccharide Biosynthesis Protein SpsA, Chain A"/>
    <property type="match status" value="1"/>
</dbReference>
<gene>
    <name evidence="3" type="ORF">SAMN06264855_101199</name>
</gene>
<accession>A0A238UPC9</accession>
<sequence>MSDRGPPRVSIIVPVYNDPDGIRTTLKSLLSQSTDPAQIIVVDNGSTDRTPETVRSYMDDHANLALLFEHEIQSSYAARNTGIRHTDAEILAFVDADMTVPEDWLESAIETFRITDAGYMGCPVELTLPENPPLPARYDHHTGFPVEGYLESQHFAPTCCLFVRRAVFEDVGLFDHRLESGGDKEFGNRVHAAGYELHFAADVTMYHPTRNTLRAHMKKDRRVGRGLCQLQRYHPERYGTPGVPPRPSGIKRPERDLSPRDRVAFGALGTGLTGVRALGYYEEFLRGSSPDPADGIPELGRMDG</sequence>
<proteinExistence type="predicted"/>
<dbReference type="OrthoDB" id="46222at2157"/>
<keyword evidence="3" id="KW-0808">Transferase</keyword>
<dbReference type="EMBL" id="FZNQ01000001">
    <property type="protein sequence ID" value="SNR23956.1"/>
    <property type="molecule type" value="Genomic_DNA"/>
</dbReference>